<feature type="binding site" evidence="12">
    <location>
        <begin position="120"/>
        <end position="122"/>
    </location>
    <ligand>
        <name>thiamine diphosphate</name>
        <dbReference type="ChEBI" id="CHEBI:58937"/>
    </ligand>
</feature>
<keyword evidence="8 12" id="KW-0786">Thiamine pyrophosphate</keyword>
<comment type="cofactor">
    <cofactor evidence="13">
        <name>Mg(2+)</name>
        <dbReference type="ChEBI" id="CHEBI:18420"/>
    </cofactor>
    <text evidence="13">Binds 1 Mg(2+) ion per subunit. Can also utilize other divalent metal cations, such as Ca(2+), Mn(2+) and Co(2+).</text>
</comment>
<evidence type="ECO:0000259" key="16">
    <source>
        <dbReference type="SMART" id="SM00861"/>
    </source>
</evidence>
<feature type="binding site" evidence="11">
    <location>
        <position position="483"/>
    </location>
    <ligand>
        <name>substrate</name>
    </ligand>
</feature>
<dbReference type="CDD" id="cd07033">
    <property type="entry name" value="TPP_PYR_DXS_TK_like"/>
    <property type="match status" value="1"/>
</dbReference>
<feature type="binding site" evidence="12">
    <location>
        <position position="162"/>
    </location>
    <ligand>
        <name>thiamine diphosphate</name>
        <dbReference type="ChEBI" id="CHEBI:58937"/>
    </ligand>
</feature>
<feature type="domain" description="Transketolase-like pyrimidine-binding" evidence="16">
    <location>
        <begin position="359"/>
        <end position="535"/>
    </location>
</feature>
<evidence type="ECO:0000256" key="12">
    <source>
        <dbReference type="PIRSR" id="PIRSR605478-3"/>
    </source>
</evidence>
<comment type="cofactor">
    <cofactor evidence="15">
        <name>Mg(2+)</name>
        <dbReference type="ChEBI" id="CHEBI:18420"/>
    </cofactor>
    <cofactor evidence="15">
        <name>Ca(2+)</name>
        <dbReference type="ChEBI" id="CHEBI:29108"/>
    </cofactor>
    <cofactor evidence="15">
        <name>Mn(2+)</name>
        <dbReference type="ChEBI" id="CHEBI:29035"/>
    </cofactor>
    <cofactor evidence="15">
        <name>Co(2+)</name>
        <dbReference type="ChEBI" id="CHEBI:48828"/>
    </cofactor>
    <text evidence="15">Binds 1 Mg(2+) ion per subunit. Can also utilize other divalent metal cations, such as Ca(2+), Mn(2+) and Co(2+).</text>
</comment>
<evidence type="ECO:0000256" key="5">
    <source>
        <dbReference type="ARBA" id="ARBA00022679"/>
    </source>
</evidence>
<dbReference type="GO" id="GO:0005829">
    <property type="term" value="C:cytosol"/>
    <property type="evidence" value="ECO:0007669"/>
    <property type="project" value="TreeGrafter"/>
</dbReference>
<feature type="binding site" evidence="11">
    <location>
        <position position="530"/>
    </location>
    <ligand>
        <name>substrate</name>
    </ligand>
</feature>
<dbReference type="SUPFAM" id="SSF52518">
    <property type="entry name" value="Thiamin diphosphate-binding fold (THDP-binding)"/>
    <property type="match status" value="2"/>
</dbReference>
<keyword evidence="7 13" id="KW-0460">Magnesium</keyword>
<dbReference type="OrthoDB" id="10267175at2759"/>
<dbReference type="InterPro" id="IPR005475">
    <property type="entry name" value="Transketolase-like_Pyr-bd"/>
</dbReference>
<dbReference type="PROSITE" id="PS00801">
    <property type="entry name" value="TRANSKETOLASE_1"/>
    <property type="match status" value="1"/>
</dbReference>
<comment type="caution">
    <text evidence="17">The sequence shown here is derived from an EMBL/GenBank/DDBJ whole genome shotgun (WGS) entry which is preliminary data.</text>
</comment>
<comment type="subunit">
    <text evidence="3 15">Homodimer.</text>
</comment>
<dbReference type="AlphaFoldDB" id="A0A9P6LAG2"/>
<comment type="function">
    <text evidence="15">Catalyzes the transfer of a two-carbon ketol group from a ketose donor to an aldose acceptor, via a covalent intermediate with the cofactor thiamine pyrophosphate.</text>
</comment>
<dbReference type="InterPro" id="IPR005474">
    <property type="entry name" value="Transketolase_N"/>
</dbReference>
<feature type="binding site" evidence="11">
    <location>
        <position position="389"/>
    </location>
    <ligand>
        <name>substrate</name>
    </ligand>
</feature>
<feature type="binding site" evidence="12">
    <location>
        <position position="72"/>
    </location>
    <ligand>
        <name>thiamine diphosphate</name>
        <dbReference type="ChEBI" id="CHEBI:58937"/>
    </ligand>
</feature>
<dbReference type="InterPro" id="IPR005478">
    <property type="entry name" value="Transketolase_bac-like"/>
</dbReference>
<dbReference type="Gene3D" id="3.40.50.970">
    <property type="match status" value="2"/>
</dbReference>
<reference evidence="17" key="1">
    <citation type="journal article" date="2020" name="Nat. Commun.">
        <title>Large-scale genome sequencing of mycorrhizal fungi provides insights into the early evolution of symbiotic traits.</title>
        <authorList>
            <person name="Miyauchi S."/>
            <person name="Kiss E."/>
            <person name="Kuo A."/>
            <person name="Drula E."/>
            <person name="Kohler A."/>
            <person name="Sanchez-Garcia M."/>
            <person name="Morin E."/>
            <person name="Andreopoulos B."/>
            <person name="Barry K.W."/>
            <person name="Bonito G."/>
            <person name="Buee M."/>
            <person name="Carver A."/>
            <person name="Chen C."/>
            <person name="Cichocki N."/>
            <person name="Clum A."/>
            <person name="Culley D."/>
            <person name="Crous P.W."/>
            <person name="Fauchery L."/>
            <person name="Girlanda M."/>
            <person name="Hayes R.D."/>
            <person name="Keri Z."/>
            <person name="LaButti K."/>
            <person name="Lipzen A."/>
            <person name="Lombard V."/>
            <person name="Magnuson J."/>
            <person name="Maillard F."/>
            <person name="Murat C."/>
            <person name="Nolan M."/>
            <person name="Ohm R.A."/>
            <person name="Pangilinan J."/>
            <person name="Pereira M.F."/>
            <person name="Perotto S."/>
            <person name="Peter M."/>
            <person name="Pfister S."/>
            <person name="Riley R."/>
            <person name="Sitrit Y."/>
            <person name="Stielow J.B."/>
            <person name="Szollosi G."/>
            <person name="Zifcakova L."/>
            <person name="Stursova M."/>
            <person name="Spatafora J.W."/>
            <person name="Tedersoo L."/>
            <person name="Vaario L.M."/>
            <person name="Yamada A."/>
            <person name="Yan M."/>
            <person name="Wang P."/>
            <person name="Xu J."/>
            <person name="Bruns T."/>
            <person name="Baldrian P."/>
            <person name="Vilgalys R."/>
            <person name="Dunand C."/>
            <person name="Henrissat B."/>
            <person name="Grigoriev I.V."/>
            <person name="Hibbett D."/>
            <person name="Nagy L.G."/>
            <person name="Martin F.M."/>
        </authorList>
    </citation>
    <scope>NUCLEOTIDE SEQUENCE</scope>
    <source>
        <strain evidence="17">UH-Tt-Lm1</strain>
    </source>
</reference>
<name>A0A9P6LAG2_9AGAM</name>
<dbReference type="FunFam" id="3.40.50.920:FF:000003">
    <property type="entry name" value="Transketolase"/>
    <property type="match status" value="1"/>
</dbReference>
<accession>A0A9P6LAG2</accession>
<dbReference type="FunFam" id="3.40.50.970:FF:000004">
    <property type="entry name" value="Transketolase"/>
    <property type="match status" value="1"/>
</dbReference>
<evidence type="ECO:0000256" key="11">
    <source>
        <dbReference type="PIRSR" id="PIRSR605478-2"/>
    </source>
</evidence>
<evidence type="ECO:0000256" key="7">
    <source>
        <dbReference type="ARBA" id="ARBA00022842"/>
    </source>
</evidence>
<feature type="binding site" evidence="11">
    <location>
        <position position="362"/>
    </location>
    <ligand>
        <name>substrate</name>
    </ligand>
</feature>
<reference evidence="17" key="2">
    <citation type="submission" date="2020-11" db="EMBL/GenBank/DDBJ databases">
        <authorList>
            <consortium name="DOE Joint Genome Institute"/>
            <person name="Kuo A."/>
            <person name="Miyauchi S."/>
            <person name="Kiss E."/>
            <person name="Drula E."/>
            <person name="Kohler A."/>
            <person name="Sanchez-Garcia M."/>
            <person name="Andreopoulos B."/>
            <person name="Barry K.W."/>
            <person name="Bonito G."/>
            <person name="Buee M."/>
            <person name="Carver A."/>
            <person name="Chen C."/>
            <person name="Cichocki N."/>
            <person name="Clum A."/>
            <person name="Culley D."/>
            <person name="Crous P.W."/>
            <person name="Fauchery L."/>
            <person name="Girlanda M."/>
            <person name="Hayes R."/>
            <person name="Keri Z."/>
            <person name="Labutti K."/>
            <person name="Lipzen A."/>
            <person name="Lombard V."/>
            <person name="Magnuson J."/>
            <person name="Maillard F."/>
            <person name="Morin E."/>
            <person name="Murat C."/>
            <person name="Nolan M."/>
            <person name="Ohm R."/>
            <person name="Pangilinan J."/>
            <person name="Pereira M."/>
            <person name="Perotto S."/>
            <person name="Peter M."/>
            <person name="Riley R."/>
            <person name="Sitrit Y."/>
            <person name="Stielow B."/>
            <person name="Szollosi G."/>
            <person name="Zifcakova L."/>
            <person name="Stursova M."/>
            <person name="Spatafora J.W."/>
            <person name="Tedersoo L."/>
            <person name="Vaario L.-M."/>
            <person name="Yamada A."/>
            <person name="Yan M."/>
            <person name="Wang P."/>
            <person name="Xu J."/>
            <person name="Bruns T."/>
            <person name="Baldrian P."/>
            <person name="Vilgalys R."/>
            <person name="Henrissat B."/>
            <person name="Grigoriev I.V."/>
            <person name="Hibbett D."/>
            <person name="Nagy L.G."/>
            <person name="Martin F.M."/>
        </authorList>
    </citation>
    <scope>NUCLEOTIDE SEQUENCE</scope>
    <source>
        <strain evidence="17">UH-Tt-Lm1</strain>
    </source>
</reference>
<evidence type="ECO:0000256" key="8">
    <source>
        <dbReference type="ARBA" id="ARBA00023052"/>
    </source>
</evidence>
<dbReference type="PANTHER" id="PTHR43522">
    <property type="entry name" value="TRANSKETOLASE"/>
    <property type="match status" value="1"/>
</dbReference>
<feature type="binding site" evidence="13">
    <location>
        <position position="193"/>
    </location>
    <ligand>
        <name>Mg(2+)</name>
        <dbReference type="ChEBI" id="CHEBI:18420"/>
    </ligand>
</feature>
<dbReference type="Pfam" id="PF00456">
    <property type="entry name" value="Transketolase_N"/>
    <property type="match status" value="1"/>
</dbReference>
<feature type="binding site" evidence="13">
    <location>
        <position position="191"/>
    </location>
    <ligand>
        <name>Mg(2+)</name>
        <dbReference type="ChEBI" id="CHEBI:18420"/>
    </ligand>
</feature>
<evidence type="ECO:0000313" key="18">
    <source>
        <dbReference type="Proteomes" id="UP000736335"/>
    </source>
</evidence>
<protein>
    <recommendedName>
        <fullName evidence="4 15">Transketolase</fullName>
        <ecNumber evidence="4 15">2.2.1.1</ecNumber>
    </recommendedName>
</protein>
<dbReference type="InterPro" id="IPR029061">
    <property type="entry name" value="THDP-binding"/>
</dbReference>
<dbReference type="GO" id="GO:0006098">
    <property type="term" value="P:pentose-phosphate shunt"/>
    <property type="evidence" value="ECO:0007669"/>
    <property type="project" value="TreeGrafter"/>
</dbReference>
<feature type="site" description="Important for catalytic activity" evidence="14">
    <location>
        <position position="267"/>
    </location>
</feature>
<proteinExistence type="inferred from homology"/>
<comment type="cofactor">
    <cofactor evidence="12">
        <name>thiamine diphosphate</name>
        <dbReference type="ChEBI" id="CHEBI:58937"/>
    </cofactor>
    <text evidence="12">Binds 1 thiamine pyrophosphate per subunit. During the reaction, the substrate forms a covalent intermediate with the cofactor.</text>
</comment>
<dbReference type="InterPro" id="IPR020826">
    <property type="entry name" value="Transketolase_BS"/>
</dbReference>
<dbReference type="InterPro" id="IPR009014">
    <property type="entry name" value="Transketo_C/PFOR_II"/>
</dbReference>
<feature type="binding site" evidence="11">
    <location>
        <position position="32"/>
    </location>
    <ligand>
        <name>substrate</name>
    </ligand>
</feature>
<feature type="site" description="Important for catalytic activity" evidence="14">
    <location>
        <position position="32"/>
    </location>
</feature>
<keyword evidence="15" id="KW-0106">Calcium</keyword>
<dbReference type="InterPro" id="IPR055152">
    <property type="entry name" value="Transketolase-like_C_2"/>
</dbReference>
<comment type="cofactor">
    <cofactor evidence="1">
        <name>Co(2+)</name>
        <dbReference type="ChEBI" id="CHEBI:48828"/>
    </cofactor>
</comment>
<dbReference type="EC" id="2.2.1.1" evidence="4 15"/>
<comment type="similarity">
    <text evidence="2 15">Belongs to the transketolase family.</text>
</comment>
<dbReference type="SMART" id="SM00861">
    <property type="entry name" value="Transket_pyr"/>
    <property type="match status" value="1"/>
</dbReference>
<evidence type="ECO:0000256" key="2">
    <source>
        <dbReference type="ARBA" id="ARBA00007131"/>
    </source>
</evidence>
<evidence type="ECO:0000256" key="3">
    <source>
        <dbReference type="ARBA" id="ARBA00011738"/>
    </source>
</evidence>
<dbReference type="EMBL" id="WIUZ02000003">
    <property type="protein sequence ID" value="KAF9789822.1"/>
    <property type="molecule type" value="Genomic_DNA"/>
</dbReference>
<feature type="binding site" evidence="12">
    <location>
        <position position="267"/>
    </location>
    <ligand>
        <name>thiamine diphosphate</name>
        <dbReference type="ChEBI" id="CHEBI:58937"/>
    </ligand>
</feature>
<feature type="binding site" evidence="11">
    <location>
        <position position="479"/>
    </location>
    <ligand>
        <name>substrate</name>
    </ligand>
</feature>
<feature type="binding site" evidence="12">
    <location>
        <position position="191"/>
    </location>
    <ligand>
        <name>thiamine diphosphate</name>
        <dbReference type="ChEBI" id="CHEBI:58937"/>
    </ligand>
</feature>
<dbReference type="PANTHER" id="PTHR43522:SF2">
    <property type="entry name" value="TRANSKETOLASE 1-RELATED"/>
    <property type="match status" value="1"/>
</dbReference>
<dbReference type="Pfam" id="PF22613">
    <property type="entry name" value="Transketolase_C_1"/>
    <property type="match status" value="1"/>
</dbReference>
<feature type="binding site" evidence="11">
    <location>
        <position position="267"/>
    </location>
    <ligand>
        <name>substrate</name>
    </ligand>
</feature>
<evidence type="ECO:0000256" key="1">
    <source>
        <dbReference type="ARBA" id="ARBA00001941"/>
    </source>
</evidence>
<evidence type="ECO:0000256" key="9">
    <source>
        <dbReference type="ARBA" id="ARBA00049473"/>
    </source>
</evidence>
<dbReference type="InterPro" id="IPR033247">
    <property type="entry name" value="Transketolase_fam"/>
</dbReference>
<evidence type="ECO:0000256" key="14">
    <source>
        <dbReference type="PIRSR" id="PIRSR605478-5"/>
    </source>
</evidence>
<feature type="binding site" evidence="11">
    <location>
        <position position="471"/>
    </location>
    <ligand>
        <name>substrate</name>
    </ligand>
</feature>
<keyword evidence="6 13" id="KW-0479">Metal-binding</keyword>
<dbReference type="FunFam" id="3.40.50.970:FF:000003">
    <property type="entry name" value="Transketolase"/>
    <property type="match status" value="1"/>
</dbReference>
<keyword evidence="5 15" id="KW-0808">Transferase</keyword>
<keyword evidence="18" id="KW-1185">Reference proteome</keyword>
<dbReference type="CDD" id="cd02012">
    <property type="entry name" value="TPP_TK"/>
    <property type="match status" value="1"/>
</dbReference>
<dbReference type="PROSITE" id="PS00802">
    <property type="entry name" value="TRANSKETOLASE_2"/>
    <property type="match status" value="1"/>
</dbReference>
<feature type="binding site" evidence="13">
    <location>
        <position position="161"/>
    </location>
    <ligand>
        <name>Mg(2+)</name>
        <dbReference type="ChEBI" id="CHEBI:18420"/>
    </ligand>
</feature>
<evidence type="ECO:0000256" key="13">
    <source>
        <dbReference type="PIRSR" id="PIRSR605478-4"/>
    </source>
</evidence>
<feature type="binding site" evidence="12">
    <location>
        <position position="447"/>
    </location>
    <ligand>
        <name>thiamine diphosphate</name>
        <dbReference type="ChEBI" id="CHEBI:58937"/>
    </ligand>
</feature>
<dbReference type="InterPro" id="IPR049557">
    <property type="entry name" value="Transketolase_CS"/>
</dbReference>
<dbReference type="Proteomes" id="UP000736335">
    <property type="component" value="Unassembled WGS sequence"/>
</dbReference>
<gene>
    <name evidence="17" type="ORF">BJ322DRAFT_1044431</name>
</gene>
<evidence type="ECO:0000256" key="4">
    <source>
        <dbReference type="ARBA" id="ARBA00013152"/>
    </source>
</evidence>
<dbReference type="Pfam" id="PF02779">
    <property type="entry name" value="Transket_pyr"/>
    <property type="match status" value="1"/>
</dbReference>
<dbReference type="SUPFAM" id="SSF52922">
    <property type="entry name" value="TK C-terminal domain-like"/>
    <property type="match status" value="1"/>
</dbReference>
<comment type="catalytic activity">
    <reaction evidence="9 15">
        <text>D-sedoheptulose 7-phosphate + D-glyceraldehyde 3-phosphate = aldehydo-D-ribose 5-phosphate + D-xylulose 5-phosphate</text>
        <dbReference type="Rhea" id="RHEA:10508"/>
        <dbReference type="ChEBI" id="CHEBI:57483"/>
        <dbReference type="ChEBI" id="CHEBI:57737"/>
        <dbReference type="ChEBI" id="CHEBI:58273"/>
        <dbReference type="ChEBI" id="CHEBI:59776"/>
        <dbReference type="EC" id="2.2.1.1"/>
    </reaction>
</comment>
<feature type="active site" description="Proton donor" evidence="10">
    <location>
        <position position="421"/>
    </location>
</feature>
<dbReference type="GO" id="GO:0046872">
    <property type="term" value="F:metal ion binding"/>
    <property type="evidence" value="ECO:0007669"/>
    <property type="project" value="UniProtKB-KW"/>
</dbReference>
<dbReference type="GO" id="GO:0005634">
    <property type="term" value="C:nucleus"/>
    <property type="evidence" value="ECO:0007669"/>
    <property type="project" value="TreeGrafter"/>
</dbReference>
<dbReference type="NCBIfam" id="TIGR00232">
    <property type="entry name" value="tktlase_bact"/>
    <property type="match status" value="1"/>
</dbReference>
<dbReference type="GO" id="GO:0004802">
    <property type="term" value="F:transketolase activity"/>
    <property type="evidence" value="ECO:0007669"/>
    <property type="project" value="UniProtKB-EC"/>
</dbReference>
<sequence length="686" mass="74092">MSSFSPLSADDVCVNTIRILSADVVGKANSGHPGAPMGMAPVAHVLFTRFLNANPKSSKWFGRDRFVLSNGHACVLQYVLLHLLGYNLTMDDLKQFRQLGSKTPGHPEYGHTDGIEVTTGPLGQGISCAVGLAIAQTHFAALYNKPGFDIINNYTYVFSGDGCLMEGIASEAASLAGHLKLGNLIVVWDDNRITIDGDTAVAFTENVEGRFLAYGWQVLRVDDGDHDLAAIHDAIDEARKEKEKPTIICLRTTIGYGSKAQGSHGVHGAPLKSDDITALKTKFNFPTDKTFHVPEETYKAYHDAAARGADLEAKWNKLFAAYGQKYPNEHAELTRRIAGELPAGWESSLPVYTPEIPAQASRKLSEIVLTAIHPRIPDLMGGSADLTGSNLTRVKAHHDFQHPSTGLGDYSGTYIRYGVREHAMGAIANGLAAYGGIVPYVGTFLNFVSYAAGSIRISALSGHQVIWVATHDSIGLGEDGPTHQPVETLAHFRAMPNVNVWRPADGNETSAAYLVSLKSKTTPSILSLSRQNLPNLKGSTIEKASKGGYVVHEEQNEDLTIVSCGSEVSIALEAASKLKAEGIKTRVVSIPCWSVFDKQEESYKLSVLRSGAPIMSVEALTTLGWQKYSHEQYGLKAWGASGPYLKVYEHFGITGSNLAVVGKNVVEVYKKRGGPVISPLEKAIHL</sequence>
<organism evidence="17 18">
    <name type="scientific">Thelephora terrestris</name>
    <dbReference type="NCBI Taxonomy" id="56493"/>
    <lineage>
        <taxon>Eukaryota</taxon>
        <taxon>Fungi</taxon>
        <taxon>Dikarya</taxon>
        <taxon>Basidiomycota</taxon>
        <taxon>Agaricomycotina</taxon>
        <taxon>Agaricomycetes</taxon>
        <taxon>Thelephorales</taxon>
        <taxon>Thelephoraceae</taxon>
        <taxon>Thelephora</taxon>
    </lineage>
</organism>
<evidence type="ECO:0000256" key="6">
    <source>
        <dbReference type="ARBA" id="ARBA00022723"/>
    </source>
</evidence>
<dbReference type="Gene3D" id="3.40.50.920">
    <property type="match status" value="1"/>
</dbReference>
<evidence type="ECO:0000256" key="15">
    <source>
        <dbReference type="RuleBase" id="RU004996"/>
    </source>
</evidence>
<evidence type="ECO:0000313" key="17">
    <source>
        <dbReference type="EMBL" id="KAF9789822.1"/>
    </source>
</evidence>
<evidence type="ECO:0000256" key="10">
    <source>
        <dbReference type="PIRSR" id="PIRSR605478-1"/>
    </source>
</evidence>